<dbReference type="FunFam" id="3.20.20.100:FF:000004">
    <property type="entry name" value="Oxidoreductase, aldo/keto reductase"/>
    <property type="match status" value="1"/>
</dbReference>
<reference evidence="3 4" key="1">
    <citation type="journal article" date="2013" name="Stand. Genomic Sci.">
        <title>Genomic Encyclopedia of Type Strains, Phase I: The one thousand microbial genomes (KMG-I) project.</title>
        <authorList>
            <person name="Kyrpides N.C."/>
            <person name="Woyke T."/>
            <person name="Eisen J.A."/>
            <person name="Garrity G."/>
            <person name="Lilburn T.G."/>
            <person name="Beck B.J."/>
            <person name="Whitman W.B."/>
            <person name="Hugenholtz P."/>
            <person name="Klenk H.P."/>
        </authorList>
    </citation>
    <scope>NUCLEOTIDE SEQUENCE [LARGE SCALE GENOMIC DNA]</scope>
    <source>
        <strain evidence="3 4">DSM 45044</strain>
    </source>
</reference>
<dbReference type="Gene3D" id="3.20.20.100">
    <property type="entry name" value="NADP-dependent oxidoreductase domain"/>
    <property type="match status" value="1"/>
</dbReference>
<dbReference type="PANTHER" id="PTHR43364:SF4">
    <property type="entry name" value="NAD(P)-LINKED OXIDOREDUCTASE SUPERFAMILY PROTEIN"/>
    <property type="match status" value="1"/>
</dbReference>
<dbReference type="CDD" id="cd19081">
    <property type="entry name" value="AKR_AKR9C1"/>
    <property type="match status" value="1"/>
</dbReference>
<dbReference type="PANTHER" id="PTHR43364">
    <property type="entry name" value="NADH-SPECIFIC METHYLGLYOXAL REDUCTASE-RELATED"/>
    <property type="match status" value="1"/>
</dbReference>
<dbReference type="GO" id="GO:0016491">
    <property type="term" value="F:oxidoreductase activity"/>
    <property type="evidence" value="ECO:0007669"/>
    <property type="project" value="UniProtKB-KW"/>
</dbReference>
<gene>
    <name evidence="3" type="ORF">LX16_2057</name>
</gene>
<dbReference type="AlphaFoldDB" id="A0A562VEP3"/>
<organism evidence="3 4">
    <name type="scientific">Stackebrandtia albiflava</name>
    <dbReference type="NCBI Taxonomy" id="406432"/>
    <lineage>
        <taxon>Bacteria</taxon>
        <taxon>Bacillati</taxon>
        <taxon>Actinomycetota</taxon>
        <taxon>Actinomycetes</taxon>
        <taxon>Glycomycetales</taxon>
        <taxon>Glycomycetaceae</taxon>
        <taxon>Stackebrandtia</taxon>
    </lineage>
</organism>
<dbReference type="OrthoDB" id="3664926at2"/>
<dbReference type="InterPro" id="IPR036812">
    <property type="entry name" value="NAD(P)_OxRdtase_dom_sf"/>
</dbReference>
<protein>
    <submittedName>
        <fullName evidence="3">Aryl-alcohol dehydrogenase-like predicted oxidoreductase</fullName>
    </submittedName>
</protein>
<keyword evidence="4" id="KW-1185">Reference proteome</keyword>
<dbReference type="Proteomes" id="UP000321617">
    <property type="component" value="Unassembled WGS sequence"/>
</dbReference>
<evidence type="ECO:0000313" key="4">
    <source>
        <dbReference type="Proteomes" id="UP000321617"/>
    </source>
</evidence>
<accession>A0A562VEP3</accession>
<evidence type="ECO:0000313" key="3">
    <source>
        <dbReference type="EMBL" id="TWJ16328.1"/>
    </source>
</evidence>
<dbReference type="InterPro" id="IPR023210">
    <property type="entry name" value="NADP_OxRdtase_dom"/>
</dbReference>
<evidence type="ECO:0000259" key="2">
    <source>
        <dbReference type="Pfam" id="PF00248"/>
    </source>
</evidence>
<dbReference type="RefSeq" id="WP_147136571.1">
    <property type="nucleotide sequence ID" value="NZ_BAABIJ010000001.1"/>
</dbReference>
<proteinExistence type="predicted"/>
<evidence type="ECO:0000256" key="1">
    <source>
        <dbReference type="ARBA" id="ARBA00023002"/>
    </source>
</evidence>
<dbReference type="SUPFAM" id="SSF51430">
    <property type="entry name" value="NAD(P)-linked oxidoreductase"/>
    <property type="match status" value="1"/>
</dbReference>
<name>A0A562VEP3_9ACTN</name>
<keyword evidence="1" id="KW-0560">Oxidoreductase</keyword>
<dbReference type="Pfam" id="PF00248">
    <property type="entry name" value="Aldo_ket_red"/>
    <property type="match status" value="1"/>
</dbReference>
<dbReference type="InterPro" id="IPR050523">
    <property type="entry name" value="AKR_Detox_Biosynth"/>
</dbReference>
<dbReference type="EMBL" id="VLLL01000005">
    <property type="protein sequence ID" value="TWJ16328.1"/>
    <property type="molecule type" value="Genomic_DNA"/>
</dbReference>
<dbReference type="GO" id="GO:0005829">
    <property type="term" value="C:cytosol"/>
    <property type="evidence" value="ECO:0007669"/>
    <property type="project" value="UniProtKB-ARBA"/>
</dbReference>
<comment type="caution">
    <text evidence="3">The sequence shown here is derived from an EMBL/GenBank/DDBJ whole genome shotgun (WGS) entry which is preliminary data.</text>
</comment>
<sequence>MEHRYLGRTGLKVAELCLGTMFFGGATDEKTSHRILDEYVAAGGDFIDTADVYVKGESESVIGRWLAGRDRDDLVIATKVYGRMGEGPNDEGLSRRHILSGVEASLRRLKTDHIDVYYAHVFDDATPLEETLAAFDALVSSGKVRYLGASNFTGWQLQKALDLSAHHGWARFDALQPLYNLIDRETEWELLEVCRREGLGVMPWSPLRAGWLSGRFARGMTEPPADTRVAKEGSWQALSKDERALRVLDVLHELAAETGRTVSQLALRWLIQADHVTSPIIGARTEAHLADNLGAVGWELTPEQVARLDTASDRPKVYPYDVLDRFVRRPS</sequence>
<feature type="domain" description="NADP-dependent oxidoreductase" evidence="2">
    <location>
        <begin position="15"/>
        <end position="311"/>
    </location>
</feature>